<dbReference type="EMBL" id="VLPL01000002">
    <property type="protein sequence ID" value="TSJ46563.1"/>
    <property type="molecule type" value="Genomic_DNA"/>
</dbReference>
<evidence type="ECO:0000313" key="3">
    <source>
        <dbReference type="Proteomes" id="UP000316008"/>
    </source>
</evidence>
<comment type="caution">
    <text evidence="2">The sequence shown here is derived from an EMBL/GenBank/DDBJ whole genome shotgun (WGS) entry which is preliminary data.</text>
</comment>
<gene>
    <name evidence="2" type="ORF">FO442_05230</name>
</gene>
<feature type="chain" id="PRO_5021812325" description="DUF4292 domain-containing protein" evidence="1">
    <location>
        <begin position="23"/>
        <end position="252"/>
    </location>
</feature>
<feature type="signal peptide" evidence="1">
    <location>
        <begin position="1"/>
        <end position="22"/>
    </location>
</feature>
<proteinExistence type="predicted"/>
<evidence type="ECO:0008006" key="4">
    <source>
        <dbReference type="Google" id="ProtNLM"/>
    </source>
</evidence>
<evidence type="ECO:0000256" key="1">
    <source>
        <dbReference type="SAM" id="SignalP"/>
    </source>
</evidence>
<dbReference type="OrthoDB" id="9553599at2"/>
<accession>A0A556N3E7</accession>
<organism evidence="2 3">
    <name type="scientific">Fluviicola chungangensis</name>
    <dbReference type="NCBI Taxonomy" id="2597671"/>
    <lineage>
        <taxon>Bacteria</taxon>
        <taxon>Pseudomonadati</taxon>
        <taxon>Bacteroidota</taxon>
        <taxon>Flavobacteriia</taxon>
        <taxon>Flavobacteriales</taxon>
        <taxon>Crocinitomicaceae</taxon>
        <taxon>Fluviicola</taxon>
    </lineage>
</organism>
<dbReference type="AlphaFoldDB" id="A0A556N3E7"/>
<keyword evidence="1" id="KW-0732">Signal</keyword>
<protein>
    <recommendedName>
        <fullName evidence="4">DUF4292 domain-containing protein</fullName>
    </recommendedName>
</protein>
<dbReference type="Proteomes" id="UP000316008">
    <property type="component" value="Unassembled WGS sequence"/>
</dbReference>
<reference evidence="2 3" key="1">
    <citation type="submission" date="2019-07" db="EMBL/GenBank/DDBJ databases">
        <authorList>
            <person name="Huq M.A."/>
        </authorList>
    </citation>
    <scope>NUCLEOTIDE SEQUENCE [LARGE SCALE GENOMIC DNA]</scope>
    <source>
        <strain evidence="2 3">MAH-3</strain>
    </source>
</reference>
<sequence>MRTTTILLLLIPFLALFEGTSAAQTSIVLSSSEFSKEIEPMRTMMNKEMTVVRFKRDVFQDLASNKILESGSGTLYKGKGLNYKMINGGMTIVQTEKMSLVIDSANNVVQINSVDSSLKISNFLAELPANILDNYEFEKISYPAFFVLKATAVKTNDGIMEFYFHTKTKMLYKFVLTFPPANYFSEELEDESVETPSVVMVYEPMQALKTGDVSFDLSPYVKMNENGKFVLTEKMAGYELIDTRYQPTSLKN</sequence>
<dbReference type="RefSeq" id="WP_144332100.1">
    <property type="nucleotide sequence ID" value="NZ_VLPL01000002.1"/>
</dbReference>
<keyword evidence="3" id="KW-1185">Reference proteome</keyword>
<evidence type="ECO:0000313" key="2">
    <source>
        <dbReference type="EMBL" id="TSJ46563.1"/>
    </source>
</evidence>
<name>A0A556N3E7_9FLAO</name>